<evidence type="ECO:0000259" key="2">
    <source>
        <dbReference type="Pfam" id="PF13472"/>
    </source>
</evidence>
<protein>
    <submittedName>
        <fullName evidence="3">SGNH/GDSL hydrolase family protein</fullName>
    </submittedName>
</protein>
<keyword evidence="3" id="KW-0378">Hydrolase</keyword>
<dbReference type="AlphaFoldDB" id="A0A9D9I7Y4"/>
<feature type="signal peptide" evidence="1">
    <location>
        <begin position="1"/>
        <end position="20"/>
    </location>
</feature>
<accession>A0A9D9I7Y4</accession>
<dbReference type="Pfam" id="PF13472">
    <property type="entry name" value="Lipase_GDSL_2"/>
    <property type="match status" value="1"/>
</dbReference>
<dbReference type="InterPro" id="IPR013830">
    <property type="entry name" value="SGNH_hydro"/>
</dbReference>
<sequence length="461" mass="52396">MKRFFIAIAAAMLSGAFAFAQSVIPFTNGDRAVYLGDSITDGGHYHSYIWLYYMTRFPYMDLTVVNAGIGGNTASDMYERLDGDVFIHEPTVLMVTFGMNDTGYMEYNQEGAEKYGEKRYREACDNFDKIEKRLLALDNVHIVMVGGSPYDETAQIEGNVAFKGKNAVMDRIVAYQKAAAERNGWDFVDFSKPLVEVSAKMQAEDPSFTLTMGDRIHPDNDGHMVMAYLFLKAQGFAGRKVADIEVDAATSNVVKSENCAISDVQKDRKGISFSYLAESLPYPLDTVARGFGAHRGQAGALKMVPFMEEMNQETLKVTGLEGKYNLYIDDQLLGSWDGKNLAEGINMAELTWSPQYQQALQVMYLNEWRWEIERSFRDFAWMQFGFLKPLGCLDNNDRRAVEAIDRHKAENIWAGIHRDTYARLMYEEVRDTRIAEMNMLTDKIYQINKPVEHRISLRLSL</sequence>
<evidence type="ECO:0000313" key="4">
    <source>
        <dbReference type="Proteomes" id="UP000823660"/>
    </source>
</evidence>
<gene>
    <name evidence="3" type="ORF">IAB99_03350</name>
</gene>
<dbReference type="InterPro" id="IPR008265">
    <property type="entry name" value="Lipase_GDSL_AS"/>
</dbReference>
<comment type="caution">
    <text evidence="3">The sequence shown here is derived from an EMBL/GenBank/DDBJ whole genome shotgun (WGS) entry which is preliminary data.</text>
</comment>
<feature type="domain" description="SGNH hydrolase-type esterase" evidence="2">
    <location>
        <begin position="35"/>
        <end position="223"/>
    </location>
</feature>
<dbReference type="CDD" id="cd01834">
    <property type="entry name" value="SGNH_hydrolase_like_2"/>
    <property type="match status" value="1"/>
</dbReference>
<feature type="chain" id="PRO_5039557997" evidence="1">
    <location>
        <begin position="21"/>
        <end position="461"/>
    </location>
</feature>
<dbReference type="PANTHER" id="PTHR30383">
    <property type="entry name" value="THIOESTERASE 1/PROTEASE 1/LYSOPHOSPHOLIPASE L1"/>
    <property type="match status" value="1"/>
</dbReference>
<evidence type="ECO:0000256" key="1">
    <source>
        <dbReference type="SAM" id="SignalP"/>
    </source>
</evidence>
<dbReference type="Proteomes" id="UP000823660">
    <property type="component" value="Unassembled WGS sequence"/>
</dbReference>
<dbReference type="GO" id="GO:0006629">
    <property type="term" value="P:lipid metabolic process"/>
    <property type="evidence" value="ECO:0007669"/>
    <property type="project" value="InterPro"/>
</dbReference>
<reference evidence="3" key="1">
    <citation type="submission" date="2020-10" db="EMBL/GenBank/DDBJ databases">
        <authorList>
            <person name="Gilroy R."/>
        </authorList>
    </citation>
    <scope>NUCLEOTIDE SEQUENCE</scope>
    <source>
        <strain evidence="3">B1-15692</strain>
    </source>
</reference>
<dbReference type="GO" id="GO:0004622">
    <property type="term" value="F:phosphatidylcholine lysophospholipase activity"/>
    <property type="evidence" value="ECO:0007669"/>
    <property type="project" value="TreeGrafter"/>
</dbReference>
<proteinExistence type="predicted"/>
<organism evidence="3 4">
    <name type="scientific">Candidatus Cryptobacteroides faecipullorum</name>
    <dbReference type="NCBI Taxonomy" id="2840764"/>
    <lineage>
        <taxon>Bacteria</taxon>
        <taxon>Pseudomonadati</taxon>
        <taxon>Bacteroidota</taxon>
        <taxon>Bacteroidia</taxon>
        <taxon>Bacteroidales</taxon>
        <taxon>Candidatus Cryptobacteroides</taxon>
    </lineage>
</organism>
<dbReference type="InterPro" id="IPR036514">
    <property type="entry name" value="SGNH_hydro_sf"/>
</dbReference>
<name>A0A9D9I7Y4_9BACT</name>
<dbReference type="Gene3D" id="3.40.50.1110">
    <property type="entry name" value="SGNH hydrolase"/>
    <property type="match status" value="1"/>
</dbReference>
<dbReference type="EMBL" id="JADIMH010000015">
    <property type="protein sequence ID" value="MBO8466783.1"/>
    <property type="molecule type" value="Genomic_DNA"/>
</dbReference>
<keyword evidence="1" id="KW-0732">Signal</keyword>
<evidence type="ECO:0000313" key="3">
    <source>
        <dbReference type="EMBL" id="MBO8466783.1"/>
    </source>
</evidence>
<dbReference type="PANTHER" id="PTHR30383:SF5">
    <property type="entry name" value="SGNH HYDROLASE-TYPE ESTERASE DOMAIN-CONTAINING PROTEIN"/>
    <property type="match status" value="1"/>
</dbReference>
<dbReference type="SUPFAM" id="SSF52266">
    <property type="entry name" value="SGNH hydrolase"/>
    <property type="match status" value="1"/>
</dbReference>
<dbReference type="InterPro" id="IPR051532">
    <property type="entry name" value="Ester_Hydrolysis_Enzymes"/>
</dbReference>
<reference evidence="3" key="2">
    <citation type="journal article" date="2021" name="PeerJ">
        <title>Extensive microbial diversity within the chicken gut microbiome revealed by metagenomics and culture.</title>
        <authorList>
            <person name="Gilroy R."/>
            <person name="Ravi A."/>
            <person name="Getino M."/>
            <person name="Pursley I."/>
            <person name="Horton D.L."/>
            <person name="Alikhan N.F."/>
            <person name="Baker D."/>
            <person name="Gharbi K."/>
            <person name="Hall N."/>
            <person name="Watson M."/>
            <person name="Adriaenssens E.M."/>
            <person name="Foster-Nyarko E."/>
            <person name="Jarju S."/>
            <person name="Secka A."/>
            <person name="Antonio M."/>
            <person name="Oren A."/>
            <person name="Chaudhuri R.R."/>
            <person name="La Ragione R."/>
            <person name="Hildebrand F."/>
            <person name="Pallen M.J."/>
        </authorList>
    </citation>
    <scope>NUCLEOTIDE SEQUENCE</scope>
    <source>
        <strain evidence="3">B1-15692</strain>
    </source>
</reference>
<dbReference type="PROSITE" id="PS01098">
    <property type="entry name" value="LIPASE_GDSL_SER"/>
    <property type="match status" value="1"/>
</dbReference>